<keyword evidence="2" id="KW-1185">Reference proteome</keyword>
<protein>
    <submittedName>
        <fullName evidence="1">Gp027</fullName>
    </submittedName>
</protein>
<dbReference type="GeneID" id="5602036"/>
<proteinExistence type="predicted"/>
<dbReference type="KEGG" id="vg:5602036"/>
<dbReference type="SUPFAM" id="SSF52540">
    <property type="entry name" value="P-loop containing nucleoside triphosphate hydrolases"/>
    <property type="match status" value="1"/>
</dbReference>
<sequence length="346" mass="39052">MAELVTASVEEAVNATFKYFDEFENNDNLKYNERFVPIFISRPGVGKSASIAAKSAERGRKLITLNLACIEPVDILGLGAREKINGKWITRTALPEWAMSALQGNCDILVDEFNNCQPETLAGFQIMFSAFEINGWQLPKTTHIIGACNPPGDDALVAANQLSGAFRRRLSFIPIADTFEWVETKYKFKVPLDFRKQDMLPISEYINYQGVNSANVDDMMRICETSSLTNKEKYLLVEGLGSKVRALASKLGKLTEEMIEYEVLRSDDGFTYKDWVSDPVDEPEIMTQMGWMNRRLTSTSTYSRAKGFVGRIKNVQVYNAAFDILNEKFEADIVTDDTKLSRMETK</sequence>
<reference evidence="1 2" key="1">
    <citation type="journal article" date="2007" name="Virology">
        <title>KSY1, a lactococcal phage with a T7-like transcription.</title>
        <authorList>
            <person name="Chopin A."/>
            <person name="Deveau H."/>
            <person name="Ehrlich S.D."/>
            <person name="Moineau S."/>
            <person name="Chopin M.C."/>
        </authorList>
    </citation>
    <scope>NUCLEOTIDE SEQUENCE</scope>
</reference>
<dbReference type="RefSeq" id="YP_001469025.1">
    <property type="nucleotide sequence ID" value="NC_009817.1"/>
</dbReference>
<organism evidence="1 2">
    <name type="scientific">Lactococcus phage KSY1</name>
    <dbReference type="NCBI Taxonomy" id="2913972"/>
    <lineage>
        <taxon>Viruses</taxon>
        <taxon>Duplodnaviria</taxon>
        <taxon>Heunggongvirae</taxon>
        <taxon>Uroviricota</taxon>
        <taxon>Caudoviricetes</taxon>
        <taxon>Chopinvirus</taxon>
        <taxon>Chopinvirus KSY1</taxon>
    </lineage>
</organism>
<dbReference type="Gene3D" id="3.40.50.300">
    <property type="entry name" value="P-loop containing nucleotide triphosphate hydrolases"/>
    <property type="match status" value="1"/>
</dbReference>
<dbReference type="InterPro" id="IPR027417">
    <property type="entry name" value="P-loop_NTPase"/>
</dbReference>
<gene>
    <name evidence="1" type="ORF">KSY1p027</name>
</gene>
<dbReference type="Proteomes" id="UP000000714">
    <property type="component" value="Segment"/>
</dbReference>
<accession>A6MA91</accession>
<name>A6MA91_9CAUD</name>
<evidence type="ECO:0000313" key="2">
    <source>
        <dbReference type="Proteomes" id="UP000000714"/>
    </source>
</evidence>
<evidence type="ECO:0000313" key="1">
    <source>
        <dbReference type="EMBL" id="ABG21569.1"/>
    </source>
</evidence>
<dbReference type="EMBL" id="DQ535032">
    <property type="protein sequence ID" value="ABG21569.1"/>
    <property type="molecule type" value="Genomic_DNA"/>
</dbReference>